<protein>
    <submittedName>
        <fullName evidence="9">Glucose-6-phosphate exchanger SLC37A4-like</fullName>
    </submittedName>
</protein>
<feature type="transmembrane region" description="Helical" evidence="6">
    <location>
        <begin position="80"/>
        <end position="106"/>
    </location>
</feature>
<feature type="transmembrane region" description="Helical" evidence="6">
    <location>
        <begin position="134"/>
        <end position="157"/>
    </location>
</feature>
<evidence type="ECO:0000259" key="7">
    <source>
        <dbReference type="PROSITE" id="PS50850"/>
    </source>
</evidence>
<dbReference type="PROSITE" id="PS51257">
    <property type="entry name" value="PROKAR_LIPOPROTEIN"/>
    <property type="match status" value="1"/>
</dbReference>
<evidence type="ECO:0000313" key="8">
    <source>
        <dbReference type="Proteomes" id="UP000694941"/>
    </source>
</evidence>
<name>A0ABM1TS51_LIMPO</name>
<evidence type="ECO:0000256" key="3">
    <source>
        <dbReference type="ARBA" id="ARBA00022692"/>
    </source>
</evidence>
<dbReference type="PIRSF" id="PIRSF002808">
    <property type="entry name" value="Hexose_phosphate_transp"/>
    <property type="match status" value="1"/>
</dbReference>
<organism evidence="8 9">
    <name type="scientific">Limulus polyphemus</name>
    <name type="common">Atlantic horseshoe crab</name>
    <dbReference type="NCBI Taxonomy" id="6850"/>
    <lineage>
        <taxon>Eukaryota</taxon>
        <taxon>Metazoa</taxon>
        <taxon>Ecdysozoa</taxon>
        <taxon>Arthropoda</taxon>
        <taxon>Chelicerata</taxon>
        <taxon>Merostomata</taxon>
        <taxon>Xiphosura</taxon>
        <taxon>Limulidae</taxon>
        <taxon>Limulus</taxon>
    </lineage>
</organism>
<dbReference type="Pfam" id="PF07690">
    <property type="entry name" value="MFS_1"/>
    <property type="match status" value="1"/>
</dbReference>
<dbReference type="Proteomes" id="UP000694941">
    <property type="component" value="Unplaced"/>
</dbReference>
<feature type="domain" description="Major facilitator superfamily (MFS) profile" evidence="7">
    <location>
        <begin position="11"/>
        <end position="421"/>
    </location>
</feature>
<dbReference type="CDD" id="cd17343">
    <property type="entry name" value="MFS_SLC37A4"/>
    <property type="match status" value="1"/>
</dbReference>
<keyword evidence="5 6" id="KW-0472">Membrane</keyword>
<dbReference type="PROSITE" id="PS50850">
    <property type="entry name" value="MFS"/>
    <property type="match status" value="1"/>
</dbReference>
<comment type="subcellular location">
    <subcellularLocation>
        <location evidence="1">Endomembrane system</location>
        <topology evidence="1">Multi-pass membrane protein</topology>
    </subcellularLocation>
</comment>
<dbReference type="InterPro" id="IPR036259">
    <property type="entry name" value="MFS_trans_sf"/>
</dbReference>
<evidence type="ECO:0000256" key="4">
    <source>
        <dbReference type="ARBA" id="ARBA00022989"/>
    </source>
</evidence>
<keyword evidence="8" id="KW-1185">Reference proteome</keyword>
<accession>A0ABM1TS51</accession>
<feature type="transmembrane region" description="Helical" evidence="6">
    <location>
        <begin position="367"/>
        <end position="389"/>
    </location>
</feature>
<evidence type="ECO:0000313" key="9">
    <source>
        <dbReference type="RefSeq" id="XP_022258707.1"/>
    </source>
</evidence>
<evidence type="ECO:0000256" key="5">
    <source>
        <dbReference type="ARBA" id="ARBA00023136"/>
    </source>
</evidence>
<sequence>MEKIQSYQLIIFTTMFIGYACYAYNRKSVSFAMPKLMEEGLSKNEAGLIASSQNLAYAISKFLGGILSDRISSKLLFSSGLVLSGLATLGFSGSGSLLAFAALWFINGFAQGAGWPSCAKVLRKWYSPDQFGTWWSILSASANISGGISPFVSAFLIVNYGWRFSLIIAGTISIVLGSISIFTIVNSPSDVGLQSGAEVDGKKNDGTDQQNQTATFVDLLRSPFLWLVSFSYMVVFCAKTSAVDWGQLFLIEDRGHSQYVGSAFTSSVESGGFFGGVIAGYLTDWVLKRSVKQGKKGRGNIRMPVAIAFMIGVMICLHLLQFFVSDTSSKFWITSIGFVLGACLYGPIAIFGVVATESAPSHLSGSCHAIVALAANVGAITSGLPFSYIAKHYNWAAIFLLLEIISGVTAAIMFVTRNLNSAIGHVKRD</sequence>
<dbReference type="InterPro" id="IPR051337">
    <property type="entry name" value="OPA_Antiporter"/>
</dbReference>
<dbReference type="InterPro" id="IPR011701">
    <property type="entry name" value="MFS"/>
</dbReference>
<feature type="transmembrane region" description="Helical" evidence="6">
    <location>
        <begin position="331"/>
        <end position="355"/>
    </location>
</feature>
<dbReference type="Gene3D" id="1.20.1250.20">
    <property type="entry name" value="MFS general substrate transporter like domains"/>
    <property type="match status" value="2"/>
</dbReference>
<evidence type="ECO:0000256" key="2">
    <source>
        <dbReference type="ARBA" id="ARBA00009598"/>
    </source>
</evidence>
<feature type="transmembrane region" description="Helical" evidence="6">
    <location>
        <begin position="6"/>
        <end position="25"/>
    </location>
</feature>
<dbReference type="SUPFAM" id="SSF103473">
    <property type="entry name" value="MFS general substrate transporter"/>
    <property type="match status" value="1"/>
</dbReference>
<dbReference type="InterPro" id="IPR000849">
    <property type="entry name" value="Sugar_P_transporter"/>
</dbReference>
<comment type="similarity">
    <text evidence="2">Belongs to the major facilitator superfamily. Organophosphate:Pi antiporter (OPA) (TC 2.A.1.4) family.</text>
</comment>
<dbReference type="RefSeq" id="XP_022258707.1">
    <property type="nucleotide sequence ID" value="XM_022402999.1"/>
</dbReference>
<dbReference type="InterPro" id="IPR020846">
    <property type="entry name" value="MFS_dom"/>
</dbReference>
<dbReference type="PANTHER" id="PTHR43826">
    <property type="entry name" value="GLUCOSE-6-PHOSPHATE EXCHANGER SLC37A4"/>
    <property type="match status" value="1"/>
</dbReference>
<dbReference type="PANTHER" id="PTHR43826:SF3">
    <property type="entry name" value="GLUCOSE-6-PHOSPHATE EXCHANGER SLC37A4"/>
    <property type="match status" value="1"/>
</dbReference>
<evidence type="ECO:0000256" key="1">
    <source>
        <dbReference type="ARBA" id="ARBA00004127"/>
    </source>
</evidence>
<keyword evidence="4 6" id="KW-1133">Transmembrane helix</keyword>
<feature type="transmembrane region" description="Helical" evidence="6">
    <location>
        <begin position="395"/>
        <end position="415"/>
    </location>
</feature>
<keyword evidence="3 6" id="KW-0812">Transmembrane</keyword>
<proteinExistence type="inferred from homology"/>
<feature type="transmembrane region" description="Helical" evidence="6">
    <location>
        <begin position="305"/>
        <end position="325"/>
    </location>
</feature>
<gene>
    <name evidence="9" type="primary">LOC106474698</name>
</gene>
<feature type="transmembrane region" description="Helical" evidence="6">
    <location>
        <begin position="164"/>
        <end position="185"/>
    </location>
</feature>
<reference evidence="9" key="1">
    <citation type="submission" date="2025-08" db="UniProtKB">
        <authorList>
            <consortium name="RefSeq"/>
        </authorList>
    </citation>
    <scope>IDENTIFICATION</scope>
    <source>
        <tissue evidence="9">Muscle</tissue>
    </source>
</reference>
<dbReference type="GeneID" id="106474698"/>
<evidence type="ECO:0000256" key="6">
    <source>
        <dbReference type="SAM" id="Phobius"/>
    </source>
</evidence>